<dbReference type="EMBL" id="DS545319">
    <property type="protein sequence ID" value="EDQ50170.1"/>
    <property type="molecule type" value="Genomic_DNA"/>
</dbReference>
<gene>
    <name evidence="1" type="ORF">PHYPADRAFT_100683</name>
</gene>
<sequence>MAAISVFQPCLDVRAVELRFPFFCNAKVADGSKIALMDRLPFAISSARSIGTISVGAGGGPAILGSGVRAVDHHAAERDHHPQVSALVGILENVMSLHRTKATTIGLFDIGNVNEWLVTEKLGNLMKYKSAKCKKYTLQRMARNMLAKGWKMLERFGS</sequence>
<reference evidence="1" key="1">
    <citation type="journal article" date="2008" name="Science">
        <title>The Physcomitrella genome reveals evolutionary insights into the conquest of land by plants.</title>
        <authorList>
            <person name="Rensing S."/>
            <person name="Lang D."/>
            <person name="Zimmer A."/>
            <person name="Terry A."/>
            <person name="Salamov A."/>
            <person name="Shapiro H."/>
            <person name="Nishiyama T."/>
            <person name="Perroud P.-F."/>
            <person name="Lindquist E."/>
            <person name="Kamisugi Y."/>
            <person name="Tanahashi T."/>
            <person name="Sakakibara K."/>
            <person name="Fujita T."/>
            <person name="Oishi K."/>
            <person name="Shin-I T."/>
            <person name="Kuroki Y."/>
            <person name="Toyoda A."/>
            <person name="Suzuki Y."/>
            <person name="Hashimoto A."/>
            <person name="Yamaguchi K."/>
            <person name="Sugano A."/>
            <person name="Kohara Y."/>
            <person name="Fujiyama A."/>
            <person name="Anterola A."/>
            <person name="Aoki S."/>
            <person name="Ashton N."/>
            <person name="Barbazuk W.B."/>
            <person name="Barker E."/>
            <person name="Bennetzen J."/>
            <person name="Bezanilla M."/>
            <person name="Blankenship R."/>
            <person name="Cho S.H."/>
            <person name="Dutcher S."/>
            <person name="Estelle M."/>
            <person name="Fawcett J.A."/>
            <person name="Gundlach H."/>
            <person name="Hanada K."/>
            <person name="Heyl A."/>
            <person name="Hicks K.A."/>
            <person name="Hugh J."/>
            <person name="Lohr M."/>
            <person name="Mayer K."/>
            <person name="Melkozernov A."/>
            <person name="Murata T."/>
            <person name="Nelson D."/>
            <person name="Pils B."/>
            <person name="Prigge M."/>
            <person name="Reiss B."/>
            <person name="Renner T."/>
            <person name="Rombauts S."/>
            <person name="Rushton P."/>
            <person name="Sanderfoot A."/>
            <person name="Schween G."/>
            <person name="Shiu S.-H."/>
            <person name="Stueber K."/>
            <person name="Theodoulou F.L."/>
            <person name="Tu H."/>
            <person name="Van de Peer Y."/>
            <person name="Verrier P.J."/>
            <person name="Waters E."/>
            <person name="Wood A."/>
            <person name="Yang L."/>
            <person name="Cove D."/>
            <person name="Cuming A."/>
            <person name="Hasebe M."/>
            <person name="Lucas S."/>
            <person name="Mishler D.B."/>
            <person name="Reski R."/>
            <person name="Grigoriev I."/>
            <person name="Quatrano R.S."/>
            <person name="Boore J.L."/>
        </authorList>
    </citation>
    <scope>NUCLEOTIDE SEQUENCE [LARGE SCALE GENOMIC DNA]</scope>
</reference>
<protein>
    <submittedName>
        <fullName evidence="1">Predicted protein</fullName>
    </submittedName>
</protein>
<dbReference type="AlphaFoldDB" id="A9U2D4"/>
<accession>A9U2D4</accession>
<evidence type="ECO:0000313" key="1">
    <source>
        <dbReference type="EMBL" id="EDQ50170.1"/>
    </source>
</evidence>
<proteinExistence type="predicted"/>
<name>A9U2D4_PHYPA</name>
<organism>
    <name type="scientific">Physcomitrium patens</name>
    <name type="common">Spreading-leaved earth moss</name>
    <name type="synonym">Physcomitrella patens</name>
    <dbReference type="NCBI Taxonomy" id="3218"/>
    <lineage>
        <taxon>Eukaryota</taxon>
        <taxon>Viridiplantae</taxon>
        <taxon>Streptophyta</taxon>
        <taxon>Embryophyta</taxon>
        <taxon>Bryophyta</taxon>
        <taxon>Bryophytina</taxon>
        <taxon>Bryopsida</taxon>
        <taxon>Funariidae</taxon>
        <taxon>Funariales</taxon>
        <taxon>Funariaceae</taxon>
        <taxon>Physcomitrium</taxon>
    </lineage>
</organism>